<keyword evidence="1" id="KW-1133">Transmembrane helix</keyword>
<proteinExistence type="predicted"/>
<feature type="transmembrane region" description="Helical" evidence="1">
    <location>
        <begin position="53"/>
        <end position="72"/>
    </location>
</feature>
<dbReference type="STRING" id="1817832.A3J48_03220"/>
<dbReference type="Proteomes" id="UP000176786">
    <property type="component" value="Unassembled WGS sequence"/>
</dbReference>
<dbReference type="EMBL" id="MFES01000016">
    <property type="protein sequence ID" value="OGE86017.1"/>
    <property type="molecule type" value="Genomic_DNA"/>
</dbReference>
<gene>
    <name evidence="2" type="ORF">A3J48_03220</name>
</gene>
<evidence type="ECO:0000313" key="3">
    <source>
        <dbReference type="Proteomes" id="UP000176786"/>
    </source>
</evidence>
<protein>
    <submittedName>
        <fullName evidence="2">Uncharacterized protein</fullName>
    </submittedName>
</protein>
<evidence type="ECO:0000313" key="2">
    <source>
        <dbReference type="EMBL" id="OGE86017.1"/>
    </source>
</evidence>
<name>A0A1F5P7U9_9BACT</name>
<keyword evidence="1" id="KW-0812">Transmembrane</keyword>
<organism evidence="2 3">
    <name type="scientific">Candidatus Doudnabacteria bacterium RIFCSPHIGHO2_02_FULL_46_11</name>
    <dbReference type="NCBI Taxonomy" id="1817832"/>
    <lineage>
        <taxon>Bacteria</taxon>
        <taxon>Candidatus Doudnaibacteriota</taxon>
    </lineage>
</organism>
<keyword evidence="1" id="KW-0472">Membrane</keyword>
<dbReference type="AlphaFoldDB" id="A0A1F5P7U9"/>
<evidence type="ECO:0000256" key="1">
    <source>
        <dbReference type="SAM" id="Phobius"/>
    </source>
</evidence>
<accession>A0A1F5P7U9</accession>
<comment type="caution">
    <text evidence="2">The sequence shown here is derived from an EMBL/GenBank/DDBJ whole genome shotgun (WGS) entry which is preliminary data.</text>
</comment>
<reference evidence="2 3" key="1">
    <citation type="journal article" date="2016" name="Nat. Commun.">
        <title>Thousands of microbial genomes shed light on interconnected biogeochemical processes in an aquifer system.</title>
        <authorList>
            <person name="Anantharaman K."/>
            <person name="Brown C.T."/>
            <person name="Hug L.A."/>
            <person name="Sharon I."/>
            <person name="Castelle C.J."/>
            <person name="Probst A.J."/>
            <person name="Thomas B.C."/>
            <person name="Singh A."/>
            <person name="Wilkins M.J."/>
            <person name="Karaoz U."/>
            <person name="Brodie E.L."/>
            <person name="Williams K.H."/>
            <person name="Hubbard S.S."/>
            <person name="Banfield J.F."/>
        </authorList>
    </citation>
    <scope>NUCLEOTIDE SEQUENCE [LARGE SCALE GENOMIC DNA]</scope>
</reference>
<sequence>MTATLFGIHSYHFIYYTKLGNTAKTGHYFTIRVQTSTITSAGNLNKKELLSELFWLSLSLFAGLIFFGFSRIG</sequence>